<name>A0A8H6VVS0_9AGAR</name>
<dbReference type="GO" id="GO:0006401">
    <property type="term" value="P:RNA catabolic process"/>
    <property type="evidence" value="ECO:0007669"/>
    <property type="project" value="TreeGrafter"/>
</dbReference>
<feature type="chain" id="PRO_5034587053" evidence="4">
    <location>
        <begin position="21"/>
        <end position="257"/>
    </location>
</feature>
<dbReference type="Gene3D" id="3.90.730.10">
    <property type="entry name" value="Ribonuclease T2-like"/>
    <property type="match status" value="2"/>
</dbReference>
<evidence type="ECO:0000256" key="4">
    <source>
        <dbReference type="SAM" id="SignalP"/>
    </source>
</evidence>
<evidence type="ECO:0000313" key="5">
    <source>
        <dbReference type="EMBL" id="KAF7295697.1"/>
    </source>
</evidence>
<evidence type="ECO:0000313" key="6">
    <source>
        <dbReference type="Proteomes" id="UP000636479"/>
    </source>
</evidence>
<dbReference type="PROSITE" id="PS00530">
    <property type="entry name" value="RNASE_T2_1"/>
    <property type="match status" value="1"/>
</dbReference>
<dbReference type="OrthoDB" id="435754at2759"/>
<dbReference type="InterPro" id="IPR018188">
    <property type="entry name" value="RNase_T2_His_AS_1"/>
</dbReference>
<gene>
    <name evidence="5" type="ORF">MIND_01110100</name>
</gene>
<dbReference type="GO" id="GO:0003723">
    <property type="term" value="F:RNA binding"/>
    <property type="evidence" value="ECO:0007669"/>
    <property type="project" value="InterPro"/>
</dbReference>
<proteinExistence type="inferred from homology"/>
<dbReference type="InterPro" id="IPR001568">
    <property type="entry name" value="RNase_T2-like"/>
</dbReference>
<dbReference type="SUPFAM" id="SSF55895">
    <property type="entry name" value="Ribonuclease Rh-like"/>
    <property type="match status" value="1"/>
</dbReference>
<dbReference type="PANTHER" id="PTHR11240">
    <property type="entry name" value="RIBONUCLEASE T2"/>
    <property type="match status" value="1"/>
</dbReference>
<comment type="caution">
    <text evidence="5">The sequence shown here is derived from an EMBL/GenBank/DDBJ whole genome shotgun (WGS) entry which is preliminary data.</text>
</comment>
<feature type="region of interest" description="Disordered" evidence="3">
    <location>
        <begin position="234"/>
        <end position="257"/>
    </location>
</feature>
<evidence type="ECO:0000256" key="2">
    <source>
        <dbReference type="RuleBase" id="RU004328"/>
    </source>
</evidence>
<accession>A0A8H6VVS0</accession>
<dbReference type="EMBL" id="JACAZF010000009">
    <property type="protein sequence ID" value="KAF7295697.1"/>
    <property type="molecule type" value="Genomic_DNA"/>
</dbReference>
<feature type="signal peptide" evidence="4">
    <location>
        <begin position="1"/>
        <end position="20"/>
    </location>
</feature>
<keyword evidence="4" id="KW-0732">Signal</keyword>
<keyword evidence="6" id="KW-1185">Reference proteome</keyword>
<dbReference type="Proteomes" id="UP000636479">
    <property type="component" value="Unassembled WGS sequence"/>
</dbReference>
<organism evidence="5 6">
    <name type="scientific">Mycena indigotica</name>
    <dbReference type="NCBI Taxonomy" id="2126181"/>
    <lineage>
        <taxon>Eukaryota</taxon>
        <taxon>Fungi</taxon>
        <taxon>Dikarya</taxon>
        <taxon>Basidiomycota</taxon>
        <taxon>Agaricomycotina</taxon>
        <taxon>Agaricomycetes</taxon>
        <taxon>Agaricomycetidae</taxon>
        <taxon>Agaricales</taxon>
        <taxon>Marasmiineae</taxon>
        <taxon>Mycenaceae</taxon>
        <taxon>Mycena</taxon>
    </lineage>
</organism>
<protein>
    <submittedName>
        <fullName evidence="5">RNase Gf29</fullName>
    </submittedName>
</protein>
<dbReference type="GeneID" id="59350182"/>
<reference evidence="5" key="1">
    <citation type="submission" date="2020-05" db="EMBL/GenBank/DDBJ databases">
        <title>Mycena genomes resolve the evolution of fungal bioluminescence.</title>
        <authorList>
            <person name="Tsai I.J."/>
        </authorList>
    </citation>
    <scope>NUCLEOTIDE SEQUENCE</scope>
    <source>
        <strain evidence="5">171206Taipei</strain>
    </source>
</reference>
<dbReference type="RefSeq" id="XP_037217060.1">
    <property type="nucleotide sequence ID" value="XM_037367666.1"/>
</dbReference>
<dbReference type="InterPro" id="IPR036430">
    <property type="entry name" value="RNase_T2-like_sf"/>
</dbReference>
<comment type="similarity">
    <text evidence="1 2">Belongs to the RNase T2 family.</text>
</comment>
<dbReference type="GO" id="GO:0033897">
    <property type="term" value="F:ribonuclease T2 activity"/>
    <property type="evidence" value="ECO:0007669"/>
    <property type="project" value="InterPro"/>
</dbReference>
<dbReference type="AlphaFoldDB" id="A0A8H6VVS0"/>
<evidence type="ECO:0000256" key="1">
    <source>
        <dbReference type="ARBA" id="ARBA00007469"/>
    </source>
</evidence>
<dbReference type="PANTHER" id="PTHR11240:SF22">
    <property type="entry name" value="RIBONUCLEASE T2"/>
    <property type="match status" value="1"/>
</dbReference>
<evidence type="ECO:0000256" key="3">
    <source>
        <dbReference type="SAM" id="MobiDB-lite"/>
    </source>
</evidence>
<dbReference type="Pfam" id="PF00445">
    <property type="entry name" value="Ribonuclease_T2"/>
    <property type="match status" value="2"/>
</dbReference>
<dbReference type="GO" id="GO:0005576">
    <property type="term" value="C:extracellular region"/>
    <property type="evidence" value="ECO:0007669"/>
    <property type="project" value="TreeGrafter"/>
</dbReference>
<sequence>MTATRFKASVFLAILAFVNARDTQIPLTHGGCPANGPLSCSDDATSAAGSCCLEAPGVCLPSSLFGEILTDISGSSIADPGKYGPATGPSDSWTIHGLWPDNCDLTFKENCDRSRAYKNIAGLLEAQGAQDTLDFMKTAVAFFQLVVNLFQTLPTYTWLANHGITPSSSGTHTLQSLKDALRAEAGVVPALDCQGKTLDSVSWYFNLRGSLLDATPGLVAIDAPEEGNCPQSGIRYPIKGGNGGHSGKETPVSEAIQ</sequence>